<keyword evidence="1" id="KW-0472">Membrane</keyword>
<keyword evidence="1" id="KW-1133">Transmembrane helix</keyword>
<organism evidence="2 3">
    <name type="scientific">Datura stramonium</name>
    <name type="common">Jimsonweed</name>
    <name type="synonym">Common thornapple</name>
    <dbReference type="NCBI Taxonomy" id="4076"/>
    <lineage>
        <taxon>Eukaryota</taxon>
        <taxon>Viridiplantae</taxon>
        <taxon>Streptophyta</taxon>
        <taxon>Embryophyta</taxon>
        <taxon>Tracheophyta</taxon>
        <taxon>Spermatophyta</taxon>
        <taxon>Magnoliopsida</taxon>
        <taxon>eudicotyledons</taxon>
        <taxon>Gunneridae</taxon>
        <taxon>Pentapetalae</taxon>
        <taxon>asterids</taxon>
        <taxon>lamiids</taxon>
        <taxon>Solanales</taxon>
        <taxon>Solanaceae</taxon>
        <taxon>Solanoideae</taxon>
        <taxon>Datureae</taxon>
        <taxon>Datura</taxon>
    </lineage>
</organism>
<proteinExistence type="predicted"/>
<evidence type="ECO:0000313" key="3">
    <source>
        <dbReference type="Proteomes" id="UP000823775"/>
    </source>
</evidence>
<protein>
    <submittedName>
        <fullName evidence="2">Uncharacterized protein</fullName>
    </submittedName>
</protein>
<accession>A0ABS8S9E5</accession>
<dbReference type="PANTHER" id="PTHR19229:SF154">
    <property type="entry name" value="ABC TRANSPORTER A FAMILY MEMBER 3-RELATED"/>
    <property type="match status" value="1"/>
</dbReference>
<feature type="transmembrane region" description="Helical" evidence="1">
    <location>
        <begin position="342"/>
        <end position="362"/>
    </location>
</feature>
<comment type="caution">
    <text evidence="2">The sequence shown here is derived from an EMBL/GenBank/DDBJ whole genome shotgun (WGS) entry which is preliminary data.</text>
</comment>
<dbReference type="InterPro" id="IPR026082">
    <property type="entry name" value="ABCA"/>
</dbReference>
<dbReference type="Proteomes" id="UP000823775">
    <property type="component" value="Unassembled WGS sequence"/>
</dbReference>
<evidence type="ECO:0000256" key="1">
    <source>
        <dbReference type="SAM" id="Phobius"/>
    </source>
</evidence>
<keyword evidence="3" id="KW-1185">Reference proteome</keyword>
<evidence type="ECO:0000313" key="2">
    <source>
        <dbReference type="EMBL" id="MCD7455440.1"/>
    </source>
</evidence>
<dbReference type="PANTHER" id="PTHR19229">
    <property type="entry name" value="ATP-BINDING CASSETTE TRANSPORTER SUBFAMILY A ABCA"/>
    <property type="match status" value="1"/>
</dbReference>
<name>A0ABS8S9E5_DATST</name>
<feature type="transmembrane region" description="Helical" evidence="1">
    <location>
        <begin position="311"/>
        <end position="330"/>
    </location>
</feature>
<sequence>MGSGFDAWSSELLDSSQRLAQKEFDFSVLIQNLVNKELDKPSNRCGCKCVDQNGDGKCEEISAPKYRAVRTDFTSFGDLLMIRAKYLVLSHKLSIRNFLEAAFFSNLPVYNAQRSVLQLTFSPLDIGSVAVQQGYRKGNSEGKINEIIAAYDFLNSNRNSFNAGICITLPIRMTQAINLYGIDKGSSLSEFGKPSLSTAMFFCMQIVLDLASNAYLQFLLGPSARMLFEFVKEMPKPETKLRLTFASLLGPLGLKHGWFHNYFLIFGSLVGLKFFLLNDYSIQFVFYFIYINLQVSLAFLVAAFFSNVKTATVIGYMMVFANGLLAAFLFQFFLQDESFPRGWIIVMELLSWIFFFVDYTSFPKCFQW</sequence>
<reference evidence="2 3" key="1">
    <citation type="journal article" date="2021" name="BMC Genomics">
        <title>Datura genome reveals duplications of psychoactive alkaloid biosynthetic genes and high mutation rate following tissue culture.</title>
        <authorList>
            <person name="Rajewski A."/>
            <person name="Carter-House D."/>
            <person name="Stajich J."/>
            <person name="Litt A."/>
        </authorList>
    </citation>
    <scope>NUCLEOTIDE SEQUENCE [LARGE SCALE GENOMIC DNA]</scope>
    <source>
        <strain evidence="2">AR-01</strain>
    </source>
</reference>
<dbReference type="EMBL" id="JACEIK010000344">
    <property type="protein sequence ID" value="MCD7455440.1"/>
    <property type="molecule type" value="Genomic_DNA"/>
</dbReference>
<keyword evidence="1" id="KW-0812">Transmembrane</keyword>
<feature type="transmembrane region" description="Helical" evidence="1">
    <location>
        <begin position="258"/>
        <end position="277"/>
    </location>
</feature>
<gene>
    <name evidence="2" type="ORF">HAX54_028127</name>
</gene>
<feature type="transmembrane region" description="Helical" evidence="1">
    <location>
        <begin position="284"/>
        <end position="305"/>
    </location>
</feature>